<dbReference type="PANTHER" id="PTHR45655:SF13">
    <property type="entry name" value="SOLUBLE GUANYLATE CYCLASE GCY-32-RELATED"/>
    <property type="match status" value="1"/>
</dbReference>
<reference evidence="2" key="1">
    <citation type="submission" date="2022-04" db="EMBL/GenBank/DDBJ databases">
        <title>Diverse halophilic archaea isolated from saline environments.</title>
        <authorList>
            <person name="Cui H.-L."/>
        </authorList>
    </citation>
    <scope>NUCLEOTIDE SEQUENCE</scope>
    <source>
        <strain evidence="2">XZYJT40</strain>
    </source>
</reference>
<dbReference type="RefSeq" id="WP_248653969.1">
    <property type="nucleotide sequence ID" value="NZ_CP096658.1"/>
</dbReference>
<sequence>MSVLHGIVLKGLKDFVTTEYDREAWHAIQDAAGVAGEVYVPVTEYDDADVLALVEAASEATGEDVPDLLDAFGRFLVPPLVETYGVHVDTDWTGLELIANVETYIHEALRAKQLSTYTPPALASEWVGDETVRVTYTSERELCPLAKGLLTGIGDYYGESFDVEEPTCMLDGDDRCELLVSGPTEA</sequence>
<feature type="domain" description="Heme NO-binding" evidence="1">
    <location>
        <begin position="5"/>
        <end position="164"/>
    </location>
</feature>
<dbReference type="EMBL" id="CP096658">
    <property type="protein sequence ID" value="UPV99476.1"/>
    <property type="molecule type" value="Genomic_DNA"/>
</dbReference>
<dbReference type="Pfam" id="PF07700">
    <property type="entry name" value="HNOB"/>
    <property type="match status" value="1"/>
</dbReference>
<dbReference type="GeneID" id="72190834"/>
<dbReference type="KEGG" id="haxz:M0R88_13225"/>
<evidence type="ECO:0000313" key="3">
    <source>
        <dbReference type="Proteomes" id="UP000830434"/>
    </source>
</evidence>
<dbReference type="PANTHER" id="PTHR45655">
    <property type="entry name" value="GUANYLATE CYCLASE SOLUBLE SUBUNIT BETA-2"/>
    <property type="match status" value="1"/>
</dbReference>
<dbReference type="InterPro" id="IPR024096">
    <property type="entry name" value="NO_sig/Golgi_transp_ligand-bd"/>
</dbReference>
<protein>
    <submittedName>
        <fullName evidence="2">Heme NO-binding domain-containing protein</fullName>
    </submittedName>
</protein>
<dbReference type="SUPFAM" id="SSF111126">
    <property type="entry name" value="Ligand-binding domain in the NO signalling and Golgi transport"/>
    <property type="match status" value="1"/>
</dbReference>
<organism evidence="2 3">
    <name type="scientific">Halorussus gelatinilyticus</name>
    <dbReference type="NCBI Taxonomy" id="2937524"/>
    <lineage>
        <taxon>Archaea</taxon>
        <taxon>Methanobacteriati</taxon>
        <taxon>Methanobacteriota</taxon>
        <taxon>Stenosarchaea group</taxon>
        <taxon>Halobacteria</taxon>
        <taxon>Halobacteriales</taxon>
        <taxon>Haladaptataceae</taxon>
        <taxon>Halorussus</taxon>
    </lineage>
</organism>
<dbReference type="GO" id="GO:0020037">
    <property type="term" value="F:heme binding"/>
    <property type="evidence" value="ECO:0007669"/>
    <property type="project" value="InterPro"/>
</dbReference>
<dbReference type="Gene3D" id="3.90.1520.10">
    <property type="entry name" value="H-NOX domain"/>
    <property type="match status" value="1"/>
</dbReference>
<dbReference type="InterPro" id="IPR011644">
    <property type="entry name" value="Heme_NO-bd"/>
</dbReference>
<keyword evidence="3" id="KW-1185">Reference proteome</keyword>
<dbReference type="InterPro" id="IPR038158">
    <property type="entry name" value="H-NOX_domain_sf"/>
</dbReference>
<accession>A0A8U0IEH8</accession>
<proteinExistence type="predicted"/>
<dbReference type="Proteomes" id="UP000830434">
    <property type="component" value="Chromosome"/>
</dbReference>
<gene>
    <name evidence="2" type="ORF">M0R88_13225</name>
</gene>
<name>A0A8U0IEH8_9EURY</name>
<dbReference type="AlphaFoldDB" id="A0A8U0IEH8"/>
<evidence type="ECO:0000259" key="1">
    <source>
        <dbReference type="Pfam" id="PF07700"/>
    </source>
</evidence>
<evidence type="ECO:0000313" key="2">
    <source>
        <dbReference type="EMBL" id="UPV99476.1"/>
    </source>
</evidence>